<dbReference type="GO" id="GO:1905786">
    <property type="term" value="P:positive regulation of anaphase-promoting complex-dependent catabolic process"/>
    <property type="evidence" value="ECO:0007669"/>
    <property type="project" value="TreeGrafter"/>
</dbReference>
<keyword evidence="10" id="KW-1185">Reference proteome</keyword>
<keyword evidence="4" id="KW-0498">Mitosis</keyword>
<evidence type="ECO:0000256" key="6">
    <source>
        <dbReference type="ARBA" id="ARBA00023425"/>
    </source>
</evidence>
<dbReference type="InterPro" id="IPR001680">
    <property type="entry name" value="WD40_rpt"/>
</dbReference>
<protein>
    <recommendedName>
        <fullName evidence="8">Anaphase-promoting complex subunit 4-like WD40 domain-containing protein</fullName>
    </recommendedName>
</protein>
<comment type="caution">
    <text evidence="9">The sequence shown here is derived from an EMBL/GenBank/DDBJ whole genome shotgun (WGS) entry which is preliminary data.</text>
</comment>
<evidence type="ECO:0000313" key="9">
    <source>
        <dbReference type="EMBL" id="KAK1388516.1"/>
    </source>
</evidence>
<dbReference type="Proteomes" id="UP001237642">
    <property type="component" value="Unassembled WGS sequence"/>
</dbReference>
<evidence type="ECO:0000256" key="5">
    <source>
        <dbReference type="ARBA" id="ARBA00023306"/>
    </source>
</evidence>
<dbReference type="Pfam" id="PF12894">
    <property type="entry name" value="ANAPC4_WD40"/>
    <property type="match status" value="1"/>
</dbReference>
<sequence>MRDHGVEMYRGHNQEVCGLGWSPLGQQSAIRGKYNLVHIWDMTSNSPTQWLHRLQDHTTVDKALAWCPFQKNLLVSGGGSQVCSLLWNRNERELLSSHGFPHNQLILGKYPPIVKVAERLANSSYVRATRSTIPPSQDGFIPIRPREMDFVFANKIDNDVNPYMLSSSSNSSSEAYRNHIAQVLNINTTRIFSFRNNSSIHVSIDHFVPEAPRHWGSKNVLAIALDDKVHLCDASNNIVYQLAKLDEQTDLVMSVKWAPNGRRVAIGLYNSDVQLWDSVANKPIVNNDVRIRDHGIEMYRGHN</sequence>
<keyword evidence="5" id="KW-0131">Cell cycle</keyword>
<feature type="domain" description="Anaphase-promoting complex subunit 4-like WD40" evidence="8">
    <location>
        <begin position="219"/>
        <end position="286"/>
    </location>
</feature>
<dbReference type="PANTHER" id="PTHR19918">
    <property type="entry name" value="CELL DIVISION CYCLE 20 CDC20 FIZZY -RELATED"/>
    <property type="match status" value="1"/>
</dbReference>
<dbReference type="PANTHER" id="PTHR19918:SF8">
    <property type="entry name" value="FI02843P"/>
    <property type="match status" value="1"/>
</dbReference>
<dbReference type="GO" id="GO:0010997">
    <property type="term" value="F:anaphase-promoting complex binding"/>
    <property type="evidence" value="ECO:0007669"/>
    <property type="project" value="InterPro"/>
</dbReference>
<dbReference type="InterPro" id="IPR015943">
    <property type="entry name" value="WD40/YVTN_repeat-like_dom_sf"/>
</dbReference>
<gene>
    <name evidence="9" type="ORF">POM88_016694</name>
</gene>
<dbReference type="GO" id="GO:0031145">
    <property type="term" value="P:anaphase-promoting complex-dependent catabolic process"/>
    <property type="evidence" value="ECO:0007669"/>
    <property type="project" value="TreeGrafter"/>
</dbReference>
<keyword evidence="2" id="KW-0132">Cell division</keyword>
<evidence type="ECO:0000256" key="1">
    <source>
        <dbReference type="ARBA" id="ARBA00022574"/>
    </source>
</evidence>
<evidence type="ECO:0000256" key="7">
    <source>
        <dbReference type="PROSITE-ProRule" id="PRU00221"/>
    </source>
</evidence>
<evidence type="ECO:0000256" key="3">
    <source>
        <dbReference type="ARBA" id="ARBA00022737"/>
    </source>
</evidence>
<dbReference type="GO" id="GO:0051301">
    <property type="term" value="P:cell division"/>
    <property type="evidence" value="ECO:0007669"/>
    <property type="project" value="UniProtKB-KW"/>
</dbReference>
<dbReference type="AlphaFoldDB" id="A0AAD8MX69"/>
<evidence type="ECO:0000256" key="2">
    <source>
        <dbReference type="ARBA" id="ARBA00022618"/>
    </source>
</evidence>
<evidence type="ECO:0000313" key="10">
    <source>
        <dbReference type="Proteomes" id="UP001237642"/>
    </source>
</evidence>
<comment type="function">
    <text evidence="6">Component of the anaphase promoting complex/cyclosome (APC/C), a cell cycle-regulated E3 ubiquitin-protein ligase complex that controls progression through mitosis and the G1 phase of the cell cycle.</text>
</comment>
<proteinExistence type="predicted"/>
<evidence type="ECO:0000256" key="4">
    <source>
        <dbReference type="ARBA" id="ARBA00022776"/>
    </source>
</evidence>
<dbReference type="InterPro" id="IPR024977">
    <property type="entry name" value="Apc4-like_WD40_dom"/>
</dbReference>
<dbReference type="InterPro" id="IPR033010">
    <property type="entry name" value="Cdc20/Fizzy"/>
</dbReference>
<dbReference type="Gene3D" id="2.130.10.10">
    <property type="entry name" value="YVTN repeat-like/Quinoprotein amine dehydrogenase"/>
    <property type="match status" value="2"/>
</dbReference>
<dbReference type="SUPFAM" id="SSF50978">
    <property type="entry name" value="WD40 repeat-like"/>
    <property type="match status" value="1"/>
</dbReference>
<evidence type="ECO:0000259" key="8">
    <source>
        <dbReference type="Pfam" id="PF12894"/>
    </source>
</evidence>
<feature type="repeat" description="WD" evidence="7">
    <location>
        <begin position="9"/>
        <end position="50"/>
    </location>
</feature>
<reference evidence="9" key="2">
    <citation type="submission" date="2023-05" db="EMBL/GenBank/DDBJ databases">
        <authorList>
            <person name="Schelkunov M.I."/>
        </authorList>
    </citation>
    <scope>NUCLEOTIDE SEQUENCE</scope>
    <source>
        <strain evidence="9">Hsosn_3</strain>
        <tissue evidence="9">Leaf</tissue>
    </source>
</reference>
<name>A0AAD8MX69_9APIA</name>
<feature type="repeat" description="WD" evidence="7">
    <location>
        <begin position="245"/>
        <end position="277"/>
    </location>
</feature>
<organism evidence="9 10">
    <name type="scientific">Heracleum sosnowskyi</name>
    <dbReference type="NCBI Taxonomy" id="360622"/>
    <lineage>
        <taxon>Eukaryota</taxon>
        <taxon>Viridiplantae</taxon>
        <taxon>Streptophyta</taxon>
        <taxon>Embryophyta</taxon>
        <taxon>Tracheophyta</taxon>
        <taxon>Spermatophyta</taxon>
        <taxon>Magnoliopsida</taxon>
        <taxon>eudicotyledons</taxon>
        <taxon>Gunneridae</taxon>
        <taxon>Pentapetalae</taxon>
        <taxon>asterids</taxon>
        <taxon>campanulids</taxon>
        <taxon>Apiales</taxon>
        <taxon>Apiaceae</taxon>
        <taxon>Apioideae</taxon>
        <taxon>apioid superclade</taxon>
        <taxon>Tordylieae</taxon>
        <taxon>Tordyliinae</taxon>
        <taxon>Heracleum</taxon>
    </lineage>
</organism>
<dbReference type="InterPro" id="IPR036322">
    <property type="entry name" value="WD40_repeat_dom_sf"/>
</dbReference>
<dbReference type="PROSITE" id="PS50082">
    <property type="entry name" value="WD_REPEATS_2"/>
    <property type="match status" value="2"/>
</dbReference>
<dbReference type="GO" id="GO:1990757">
    <property type="term" value="F:ubiquitin ligase activator activity"/>
    <property type="evidence" value="ECO:0007669"/>
    <property type="project" value="TreeGrafter"/>
</dbReference>
<keyword evidence="1 7" id="KW-0853">WD repeat</keyword>
<reference evidence="9" key="1">
    <citation type="submission" date="2023-02" db="EMBL/GenBank/DDBJ databases">
        <title>Genome of toxic invasive species Heracleum sosnowskyi carries increased number of genes despite the absence of recent whole-genome duplications.</title>
        <authorList>
            <person name="Schelkunov M."/>
            <person name="Shtratnikova V."/>
            <person name="Makarenko M."/>
            <person name="Klepikova A."/>
            <person name="Omelchenko D."/>
            <person name="Novikova G."/>
            <person name="Obukhova E."/>
            <person name="Bogdanov V."/>
            <person name="Penin A."/>
            <person name="Logacheva M."/>
        </authorList>
    </citation>
    <scope>NUCLEOTIDE SEQUENCE</scope>
    <source>
        <strain evidence="9">Hsosn_3</strain>
        <tissue evidence="9">Leaf</tissue>
    </source>
</reference>
<keyword evidence="3" id="KW-0677">Repeat</keyword>
<dbReference type="GO" id="GO:0005680">
    <property type="term" value="C:anaphase-promoting complex"/>
    <property type="evidence" value="ECO:0007669"/>
    <property type="project" value="TreeGrafter"/>
</dbReference>
<dbReference type="EMBL" id="JAUIZM010000004">
    <property type="protein sequence ID" value="KAK1388516.1"/>
    <property type="molecule type" value="Genomic_DNA"/>
</dbReference>
<accession>A0AAD8MX69</accession>
<dbReference type="SMART" id="SM00320">
    <property type="entry name" value="WD40"/>
    <property type="match status" value="3"/>
</dbReference>